<proteinExistence type="predicted"/>
<keyword evidence="1" id="KW-0547">Nucleotide-binding</keyword>
<dbReference type="EMBL" id="BQXS01003998">
    <property type="protein sequence ID" value="GKT36037.1"/>
    <property type="molecule type" value="Genomic_DNA"/>
</dbReference>
<feature type="non-terminal residue" evidence="6">
    <location>
        <position position="145"/>
    </location>
</feature>
<dbReference type="InterPro" id="IPR027417">
    <property type="entry name" value="P-loop_NTPase"/>
</dbReference>
<dbReference type="Pfam" id="PF13087">
    <property type="entry name" value="AAA_12"/>
    <property type="match status" value="1"/>
</dbReference>
<dbReference type="InterPro" id="IPR050534">
    <property type="entry name" value="Coronavir_polyprotein_1ab"/>
</dbReference>
<dbReference type="PANTHER" id="PTHR43788">
    <property type="entry name" value="DNA2/NAM7 HELICASE FAMILY MEMBER"/>
    <property type="match status" value="1"/>
</dbReference>
<dbReference type="SUPFAM" id="SSF52540">
    <property type="entry name" value="P-loop containing nucleoside triphosphate hydrolases"/>
    <property type="match status" value="1"/>
</dbReference>
<keyword evidence="4" id="KW-0067">ATP-binding</keyword>
<reference evidence="6" key="1">
    <citation type="submission" date="2022-03" db="EMBL/GenBank/DDBJ databases">
        <title>Draft genome sequence of Aduncisulcus paluster, a free-living microaerophilic Fornicata.</title>
        <authorList>
            <person name="Yuyama I."/>
            <person name="Kume K."/>
            <person name="Tamura T."/>
            <person name="Inagaki Y."/>
            <person name="Hashimoto T."/>
        </authorList>
    </citation>
    <scope>NUCLEOTIDE SEQUENCE</scope>
    <source>
        <strain evidence="6">NY0171</strain>
    </source>
</reference>
<sequence length="145" mass="15897">MGDNVCFIDIRGVKAKNHVNLSEAKAVAALVNKLKTYYNTSDIAVIAPYKNQVNAIQTVVNDPGVKVGTVHSFQGKDKEVVIMSMTISSASDSFAKRFIGGKPNMLNVAFTRSKQQLFIVGNLNVLENSERQNFLYKASGFAKDH</sequence>
<dbReference type="PANTHER" id="PTHR43788:SF8">
    <property type="entry name" value="DNA-BINDING PROTEIN SMUBP-2"/>
    <property type="match status" value="1"/>
</dbReference>
<keyword evidence="3" id="KW-0347">Helicase</keyword>
<dbReference type="InterPro" id="IPR047187">
    <property type="entry name" value="SF1_C_Upf1"/>
</dbReference>
<accession>A0ABQ5KUA9</accession>
<evidence type="ECO:0000256" key="2">
    <source>
        <dbReference type="ARBA" id="ARBA00022801"/>
    </source>
</evidence>
<keyword evidence="2" id="KW-0378">Hydrolase</keyword>
<name>A0ABQ5KUA9_9EUKA</name>
<protein>
    <submittedName>
        <fullName evidence="6">DNA2/NAM7-like helicase like protein</fullName>
    </submittedName>
</protein>
<feature type="domain" description="DNA2/NAM7 helicase-like C-terminal" evidence="5">
    <location>
        <begin position="13"/>
        <end position="123"/>
    </location>
</feature>
<comment type="caution">
    <text evidence="6">The sequence shown here is derived from an EMBL/GenBank/DDBJ whole genome shotgun (WGS) entry which is preliminary data.</text>
</comment>
<dbReference type="InterPro" id="IPR041679">
    <property type="entry name" value="DNA2/NAM7-like_C"/>
</dbReference>
<evidence type="ECO:0000259" key="5">
    <source>
        <dbReference type="Pfam" id="PF13087"/>
    </source>
</evidence>
<keyword evidence="7" id="KW-1185">Reference proteome</keyword>
<evidence type="ECO:0000256" key="4">
    <source>
        <dbReference type="ARBA" id="ARBA00022840"/>
    </source>
</evidence>
<evidence type="ECO:0000256" key="3">
    <source>
        <dbReference type="ARBA" id="ARBA00022806"/>
    </source>
</evidence>
<dbReference type="CDD" id="cd18808">
    <property type="entry name" value="SF1_C_Upf1"/>
    <property type="match status" value="1"/>
</dbReference>
<evidence type="ECO:0000313" key="7">
    <source>
        <dbReference type="Proteomes" id="UP001057375"/>
    </source>
</evidence>
<gene>
    <name evidence="6" type="ORF">ADUPG1_003099</name>
</gene>
<dbReference type="Gene3D" id="3.40.50.300">
    <property type="entry name" value="P-loop containing nucleotide triphosphate hydrolases"/>
    <property type="match status" value="1"/>
</dbReference>
<organism evidence="6 7">
    <name type="scientific">Aduncisulcus paluster</name>
    <dbReference type="NCBI Taxonomy" id="2918883"/>
    <lineage>
        <taxon>Eukaryota</taxon>
        <taxon>Metamonada</taxon>
        <taxon>Carpediemonas-like organisms</taxon>
        <taxon>Aduncisulcus</taxon>
    </lineage>
</organism>
<dbReference type="Proteomes" id="UP001057375">
    <property type="component" value="Unassembled WGS sequence"/>
</dbReference>
<evidence type="ECO:0000256" key="1">
    <source>
        <dbReference type="ARBA" id="ARBA00022741"/>
    </source>
</evidence>
<evidence type="ECO:0000313" key="6">
    <source>
        <dbReference type="EMBL" id="GKT36037.1"/>
    </source>
</evidence>